<evidence type="ECO:0000256" key="9">
    <source>
        <dbReference type="ARBA" id="ARBA00083123"/>
    </source>
</evidence>
<dbReference type="InterPro" id="IPR036898">
    <property type="entry name" value="RNA_pol_Rpb7-like_N_sf"/>
</dbReference>
<dbReference type="FunFam" id="3.30.1490.120:FF:000003">
    <property type="entry name" value="DNA-directed RNA polymerase I subunit RPA43"/>
    <property type="match status" value="1"/>
</dbReference>
<evidence type="ECO:0000256" key="2">
    <source>
        <dbReference type="ARBA" id="ARBA00005930"/>
    </source>
</evidence>
<keyword evidence="4" id="KW-0597">Phosphoprotein</keyword>
<evidence type="ECO:0000256" key="1">
    <source>
        <dbReference type="ARBA" id="ARBA00004604"/>
    </source>
</evidence>
<feature type="compositionally biased region" description="Polar residues" evidence="10">
    <location>
        <begin position="221"/>
        <end position="241"/>
    </location>
</feature>
<name>A0AAE0T063_9BIVA</name>
<dbReference type="PANTHER" id="PTHR12709:SF5">
    <property type="entry name" value="DNA-DIRECTED RNA POLYMERASE I SUBUNIT RPA43"/>
    <property type="match status" value="1"/>
</dbReference>
<feature type="region of interest" description="Disordered" evidence="10">
    <location>
        <begin position="188"/>
        <end position="263"/>
    </location>
</feature>
<reference evidence="11" key="3">
    <citation type="submission" date="2023-05" db="EMBL/GenBank/DDBJ databases">
        <authorList>
            <person name="Smith C.H."/>
        </authorList>
    </citation>
    <scope>NUCLEOTIDE SEQUENCE</scope>
    <source>
        <strain evidence="11">CHS0354</strain>
        <tissue evidence="11">Mantle</tissue>
    </source>
</reference>
<dbReference type="AlphaFoldDB" id="A0AAE0T063"/>
<accession>A0AAE0T063</accession>
<evidence type="ECO:0000256" key="5">
    <source>
        <dbReference type="ARBA" id="ARBA00023163"/>
    </source>
</evidence>
<keyword evidence="12" id="KW-1185">Reference proteome</keyword>
<dbReference type="GO" id="GO:0006362">
    <property type="term" value="P:transcription elongation by RNA polymerase I"/>
    <property type="evidence" value="ECO:0007669"/>
    <property type="project" value="TreeGrafter"/>
</dbReference>
<feature type="compositionally biased region" description="Basic and acidic residues" evidence="10">
    <location>
        <begin position="188"/>
        <end position="212"/>
    </location>
</feature>
<dbReference type="InterPro" id="IPR045113">
    <property type="entry name" value="Rpb7-like"/>
</dbReference>
<evidence type="ECO:0000256" key="8">
    <source>
        <dbReference type="ARBA" id="ARBA00080323"/>
    </source>
</evidence>
<evidence type="ECO:0000313" key="12">
    <source>
        <dbReference type="Proteomes" id="UP001195483"/>
    </source>
</evidence>
<dbReference type="GO" id="GO:0006352">
    <property type="term" value="P:DNA-templated transcription initiation"/>
    <property type="evidence" value="ECO:0007669"/>
    <property type="project" value="InterPro"/>
</dbReference>
<evidence type="ECO:0000256" key="3">
    <source>
        <dbReference type="ARBA" id="ARBA00022478"/>
    </source>
</evidence>
<sequence length="391" mass="44789">MAVTTKLTYAEAKLILDNDKYSQFKEQSSKIHIVLSPKYLGRLQSGIADHLNLKLKLYNEIWGGSPIAYNNVKLLQRNSRIIEEQPYLHFDIQADFIVFSPKIGCTLKGIVNKTSKFHVGCLVHDCFNASIPKPKKSVGGWMGSSFTVGTEFLFVVTGIFTNNNVLSMKGYIKDDWVLSNKTKKRKHEEIHSLQDEGFHSESPYREMKESSKKKTRKHYISDNSLVPSSTESLGTQPSSTDQVEEESVIKKKKKKSKDSVDRFEESQFHIRTTDEETLCPQRKMKKHKHKHRKYLQNQSDISINQSEDGNCVINQSETSIISESHLSGRVIDSPDETFLEKKLKKKKKKKNRDPDTSVVDISMNTPSNDHCDFENSLHKKSTNMIYDSYVT</sequence>
<dbReference type="EMBL" id="JAEAOA010000596">
    <property type="protein sequence ID" value="KAK3600788.1"/>
    <property type="molecule type" value="Genomic_DNA"/>
</dbReference>
<dbReference type="Gene3D" id="2.40.50.1060">
    <property type="match status" value="1"/>
</dbReference>
<evidence type="ECO:0000256" key="10">
    <source>
        <dbReference type="SAM" id="MobiDB-lite"/>
    </source>
</evidence>
<gene>
    <name evidence="11" type="ORF">CHS0354_009222</name>
</gene>
<dbReference type="GO" id="GO:0005736">
    <property type="term" value="C:RNA polymerase I complex"/>
    <property type="evidence" value="ECO:0007669"/>
    <property type="project" value="TreeGrafter"/>
</dbReference>
<reference evidence="11" key="1">
    <citation type="journal article" date="2021" name="Genome Biol. Evol.">
        <title>A High-Quality Reference Genome for a Parasitic Bivalve with Doubly Uniparental Inheritance (Bivalvia: Unionida).</title>
        <authorList>
            <person name="Smith C.H."/>
        </authorList>
    </citation>
    <scope>NUCLEOTIDE SEQUENCE</scope>
    <source>
        <strain evidence="11">CHS0354</strain>
    </source>
</reference>
<keyword evidence="5" id="KW-0804">Transcription</keyword>
<comment type="caution">
    <text evidence="11">The sequence shown here is derived from an EMBL/GenBank/DDBJ whole genome shotgun (WGS) entry which is preliminary data.</text>
</comment>
<proteinExistence type="inferred from homology"/>
<evidence type="ECO:0000313" key="11">
    <source>
        <dbReference type="EMBL" id="KAK3600788.1"/>
    </source>
</evidence>
<dbReference type="PANTHER" id="PTHR12709">
    <property type="entry name" value="DNA-DIRECTED RNA POLYMERASE II, III"/>
    <property type="match status" value="1"/>
</dbReference>
<protein>
    <recommendedName>
        <fullName evidence="7">DNA-directed RNA polymerase I subunit RPA43</fullName>
    </recommendedName>
    <alternativeName>
        <fullName evidence="9">DNA-directed RNA polymerase I subunit F</fullName>
    </alternativeName>
    <alternativeName>
        <fullName evidence="8">Twist neighbor protein</fullName>
    </alternativeName>
</protein>
<comment type="subcellular location">
    <subcellularLocation>
        <location evidence="1">Nucleus</location>
        <location evidence="1">Nucleolus</location>
    </subcellularLocation>
</comment>
<comment type="similarity">
    <text evidence="2">Belongs to the eukaryotic RPA43 RNA polymerase subunit family.</text>
</comment>
<reference evidence="11" key="2">
    <citation type="journal article" date="2021" name="Genome Biol. Evol.">
        <title>Developing a high-quality reference genome for a parasitic bivalve with doubly uniparental inheritance (Bivalvia: Unionida).</title>
        <authorList>
            <person name="Smith C.H."/>
        </authorList>
    </citation>
    <scope>NUCLEOTIDE SEQUENCE</scope>
    <source>
        <strain evidence="11">CHS0354</strain>
        <tissue evidence="11">Mantle</tissue>
    </source>
</reference>
<organism evidence="11 12">
    <name type="scientific">Potamilus streckersoni</name>
    <dbReference type="NCBI Taxonomy" id="2493646"/>
    <lineage>
        <taxon>Eukaryota</taxon>
        <taxon>Metazoa</taxon>
        <taxon>Spiralia</taxon>
        <taxon>Lophotrochozoa</taxon>
        <taxon>Mollusca</taxon>
        <taxon>Bivalvia</taxon>
        <taxon>Autobranchia</taxon>
        <taxon>Heteroconchia</taxon>
        <taxon>Palaeoheterodonta</taxon>
        <taxon>Unionida</taxon>
        <taxon>Unionoidea</taxon>
        <taxon>Unionidae</taxon>
        <taxon>Ambleminae</taxon>
        <taxon>Lampsilini</taxon>
        <taxon>Potamilus</taxon>
    </lineage>
</organism>
<dbReference type="Proteomes" id="UP001195483">
    <property type="component" value="Unassembled WGS sequence"/>
</dbReference>
<keyword evidence="6" id="KW-0539">Nucleus</keyword>
<evidence type="ECO:0000256" key="4">
    <source>
        <dbReference type="ARBA" id="ARBA00022553"/>
    </source>
</evidence>
<evidence type="ECO:0000256" key="7">
    <source>
        <dbReference type="ARBA" id="ARBA00073455"/>
    </source>
</evidence>
<keyword evidence="3" id="KW-0240">DNA-directed RNA polymerase</keyword>
<evidence type="ECO:0000256" key="6">
    <source>
        <dbReference type="ARBA" id="ARBA00023242"/>
    </source>
</evidence>
<dbReference type="Gene3D" id="3.30.1490.120">
    <property type="entry name" value="RNA polymerase Rpb7-like, N-terminal domain"/>
    <property type="match status" value="1"/>
</dbReference>